<evidence type="ECO:0000256" key="1">
    <source>
        <dbReference type="SAM" id="MobiDB-lite"/>
    </source>
</evidence>
<reference evidence="3" key="1">
    <citation type="submission" date="2015-05" db="EMBL/GenBank/DDBJ databases">
        <authorList>
            <person name="Fogelqvist Johan"/>
        </authorList>
    </citation>
    <scope>NUCLEOTIDE SEQUENCE [LARGE SCALE GENOMIC DNA]</scope>
</reference>
<evidence type="ECO:0000313" key="3">
    <source>
        <dbReference type="Proteomes" id="UP000045706"/>
    </source>
</evidence>
<name>A0A0G4MVD4_VERLO</name>
<gene>
    <name evidence="2" type="ORF">BN1723_004365</name>
</gene>
<evidence type="ECO:0000313" key="2">
    <source>
        <dbReference type="EMBL" id="CRK38124.1"/>
    </source>
</evidence>
<dbReference type="Proteomes" id="UP000045706">
    <property type="component" value="Unassembled WGS sequence"/>
</dbReference>
<feature type="compositionally biased region" description="Polar residues" evidence="1">
    <location>
        <begin position="1"/>
        <end position="11"/>
    </location>
</feature>
<proteinExistence type="predicted"/>
<organism evidence="2 3">
    <name type="scientific">Verticillium longisporum</name>
    <name type="common">Verticillium dahliae var. longisporum</name>
    <dbReference type="NCBI Taxonomy" id="100787"/>
    <lineage>
        <taxon>Eukaryota</taxon>
        <taxon>Fungi</taxon>
        <taxon>Dikarya</taxon>
        <taxon>Ascomycota</taxon>
        <taxon>Pezizomycotina</taxon>
        <taxon>Sordariomycetes</taxon>
        <taxon>Hypocreomycetidae</taxon>
        <taxon>Glomerellales</taxon>
        <taxon>Plectosphaerellaceae</taxon>
        <taxon>Verticillium</taxon>
    </lineage>
</organism>
<protein>
    <submittedName>
        <fullName evidence="2">Uncharacterized protein</fullName>
    </submittedName>
</protein>
<sequence length="26" mass="2934">MSTGVTNSATQPWEKMIRRNNQTIGL</sequence>
<dbReference type="AlphaFoldDB" id="A0A0G4MVD4"/>
<accession>A0A0G4MVD4</accession>
<feature type="region of interest" description="Disordered" evidence="1">
    <location>
        <begin position="1"/>
        <end position="26"/>
    </location>
</feature>
<dbReference type="EMBL" id="CVQI01031112">
    <property type="protein sequence ID" value="CRK38124.1"/>
    <property type="molecule type" value="Genomic_DNA"/>
</dbReference>